<feature type="region of interest" description="Disordered" evidence="42">
    <location>
        <begin position="510"/>
        <end position="538"/>
    </location>
</feature>
<dbReference type="InterPro" id="IPR015116">
    <property type="entry name" value="Cdc42-bd-like"/>
</dbReference>
<dbReference type="PROSITE" id="PS50002">
    <property type="entry name" value="SH3"/>
    <property type="match status" value="1"/>
</dbReference>
<dbReference type="GO" id="GO:0045616">
    <property type="term" value="P:regulation of keratinocyte differentiation"/>
    <property type="evidence" value="ECO:0007669"/>
    <property type="project" value="TreeGrafter"/>
</dbReference>
<dbReference type="SUPFAM" id="SSF50044">
    <property type="entry name" value="SH3-domain"/>
    <property type="match status" value="1"/>
</dbReference>
<dbReference type="Gene3D" id="1.10.8.10">
    <property type="entry name" value="DNA helicase RuvA subunit, C-terminal domain"/>
    <property type="match status" value="1"/>
</dbReference>
<evidence type="ECO:0000256" key="37">
    <source>
        <dbReference type="ARBA" id="ARBA00077194"/>
    </source>
</evidence>
<feature type="domain" description="SH3" evidence="43">
    <location>
        <begin position="396"/>
        <end position="456"/>
    </location>
</feature>
<keyword evidence="32" id="KW-0968">Cytoplasmic vesicle</keyword>
<dbReference type="GO" id="GO:0004712">
    <property type="term" value="F:protein serine/threonine/tyrosine kinase activity"/>
    <property type="evidence" value="ECO:0007669"/>
    <property type="project" value="InterPro"/>
</dbReference>
<dbReference type="Gene3D" id="3.30.200.20">
    <property type="entry name" value="Phosphorylase Kinase, domain 1"/>
    <property type="match status" value="1"/>
</dbReference>
<dbReference type="InterPro" id="IPR001245">
    <property type="entry name" value="Ser-Thr/Tyr_kinase_cat_dom"/>
</dbReference>
<proteinExistence type="inferred from homology"/>
<dbReference type="AlphaFoldDB" id="H3BW38"/>
<evidence type="ECO:0000256" key="35">
    <source>
        <dbReference type="ARBA" id="ARBA00060742"/>
    </source>
</evidence>
<evidence type="ECO:0000256" key="39">
    <source>
        <dbReference type="PIRSR" id="PIRSR630220-2"/>
    </source>
</evidence>
<name>H3BW38_TETNG</name>
<dbReference type="GO" id="GO:0004674">
    <property type="term" value="F:protein serine/threonine kinase activity"/>
    <property type="evidence" value="ECO:0007669"/>
    <property type="project" value="UniProtKB-KW"/>
</dbReference>
<evidence type="ECO:0000256" key="33">
    <source>
        <dbReference type="ARBA" id="ARBA00047899"/>
    </source>
</evidence>
<evidence type="ECO:0000256" key="4">
    <source>
        <dbReference type="ARBA" id="ARBA00004177"/>
    </source>
</evidence>
<dbReference type="CDD" id="cd09539">
    <property type="entry name" value="SAM_TNK-like"/>
    <property type="match status" value="1"/>
</dbReference>
<dbReference type="GO" id="GO:0005905">
    <property type="term" value="C:clathrin-coated pit"/>
    <property type="evidence" value="ECO:0007669"/>
    <property type="project" value="UniProtKB-SubCell"/>
</dbReference>
<dbReference type="InterPro" id="IPR020635">
    <property type="entry name" value="Tyr_kinase_cat_dom"/>
</dbReference>
<evidence type="ECO:0000256" key="11">
    <source>
        <dbReference type="ARBA" id="ARBA00012513"/>
    </source>
</evidence>
<feature type="active site" description="Proton acceptor" evidence="38">
    <location>
        <position position="260"/>
    </location>
</feature>
<dbReference type="Pfam" id="PF07714">
    <property type="entry name" value="PK_Tyr_Ser-Thr"/>
    <property type="match status" value="1"/>
</dbReference>
<dbReference type="PROSITE" id="PS00109">
    <property type="entry name" value="PROTEIN_KINASE_TYR"/>
    <property type="match status" value="1"/>
</dbReference>
<evidence type="ECO:0000256" key="7">
    <source>
        <dbReference type="ARBA" id="ARBA00004514"/>
    </source>
</evidence>
<keyword evidence="46" id="KW-1185">Reference proteome</keyword>
<keyword evidence="24 39" id="KW-0067">ATP-binding</keyword>
<dbReference type="PANTHER" id="PTHR14254:SF6">
    <property type="entry name" value="NON-SPECIFIC PROTEIN-TYROSINE KINASE"/>
    <property type="match status" value="1"/>
</dbReference>
<evidence type="ECO:0000256" key="28">
    <source>
        <dbReference type="ARBA" id="ARBA00023136"/>
    </source>
</evidence>
<dbReference type="PRINTS" id="PR00109">
    <property type="entry name" value="TYRKINASE"/>
</dbReference>
<dbReference type="FunFam" id="3.30.200.20:FF:000107">
    <property type="entry name" value="Putative activated CDC42 kinase 1"/>
    <property type="match status" value="1"/>
</dbReference>
<keyword evidence="14" id="KW-0488">Methylation</keyword>
<dbReference type="GO" id="GO:0006897">
    <property type="term" value="P:endocytosis"/>
    <property type="evidence" value="ECO:0007669"/>
    <property type="project" value="UniProtKB-KW"/>
</dbReference>
<evidence type="ECO:0000259" key="43">
    <source>
        <dbReference type="PROSITE" id="PS50002"/>
    </source>
</evidence>
<dbReference type="STRING" id="99883.ENSTNIP00000000200"/>
<dbReference type="GO" id="GO:0046872">
    <property type="term" value="F:metal ion binding"/>
    <property type="evidence" value="ECO:0007669"/>
    <property type="project" value="UniProtKB-KW"/>
</dbReference>
<dbReference type="SMART" id="SM00326">
    <property type="entry name" value="SH3"/>
    <property type="match status" value="1"/>
</dbReference>
<keyword evidence="23" id="KW-0418">Kinase</keyword>
<evidence type="ECO:0000256" key="24">
    <source>
        <dbReference type="ARBA" id="ARBA00022840"/>
    </source>
</evidence>
<evidence type="ECO:0000256" key="10">
    <source>
        <dbReference type="ARBA" id="ARBA00011903"/>
    </source>
</evidence>
<evidence type="ECO:0000256" key="22">
    <source>
        <dbReference type="ARBA" id="ARBA00022753"/>
    </source>
</evidence>
<feature type="binding site" evidence="39">
    <location>
        <begin position="138"/>
        <end position="146"/>
    </location>
    <ligand>
        <name>ATP</name>
        <dbReference type="ChEBI" id="CHEBI:30616"/>
    </ligand>
</feature>
<reference evidence="46" key="1">
    <citation type="journal article" date="2004" name="Nature">
        <title>Genome duplication in the teleost fish Tetraodon nigroviridis reveals the early vertebrate proto-karyotype.</title>
        <authorList>
            <person name="Jaillon O."/>
            <person name="Aury J.-M."/>
            <person name="Brunet F."/>
            <person name="Petit J.-L."/>
            <person name="Stange-Thomann N."/>
            <person name="Mauceli E."/>
            <person name="Bouneau L."/>
            <person name="Fischer C."/>
            <person name="Ozouf-Costaz C."/>
            <person name="Bernot A."/>
            <person name="Nicaud S."/>
            <person name="Jaffe D."/>
            <person name="Fisher S."/>
            <person name="Lutfalla G."/>
            <person name="Dossat C."/>
            <person name="Segurens B."/>
            <person name="Dasilva C."/>
            <person name="Salanoubat M."/>
            <person name="Levy M."/>
            <person name="Boudet N."/>
            <person name="Castellano S."/>
            <person name="Anthouard V."/>
            <person name="Jubin C."/>
            <person name="Castelli V."/>
            <person name="Katinka M."/>
            <person name="Vacherie B."/>
            <person name="Biemont C."/>
            <person name="Skalli Z."/>
            <person name="Cattolico L."/>
            <person name="Poulain J."/>
            <person name="De Berardinis V."/>
            <person name="Cruaud C."/>
            <person name="Duprat S."/>
            <person name="Brottier P."/>
            <person name="Coutanceau J.-P."/>
            <person name="Gouzy J."/>
            <person name="Parra G."/>
            <person name="Lardier G."/>
            <person name="Chapple C."/>
            <person name="McKernan K.J."/>
            <person name="McEwan P."/>
            <person name="Bosak S."/>
            <person name="Kellis M."/>
            <person name="Volff J.-N."/>
            <person name="Guigo R."/>
            <person name="Zody M.C."/>
            <person name="Mesirov J."/>
            <person name="Lindblad-Toh K."/>
            <person name="Birren B."/>
            <person name="Nusbaum C."/>
            <person name="Kahn D."/>
            <person name="Robinson-Rechavi M."/>
            <person name="Laudet V."/>
            <person name="Schachter V."/>
            <person name="Quetier F."/>
            <person name="Saurin W."/>
            <person name="Scarpelli C."/>
            <person name="Wincker P."/>
            <person name="Lander E.S."/>
            <person name="Weissenbach J."/>
            <person name="Roest Crollius H."/>
        </authorList>
    </citation>
    <scope>NUCLEOTIDE SEQUENCE [LARGE SCALE GENOMIC DNA]</scope>
</reference>
<evidence type="ECO:0000256" key="42">
    <source>
        <dbReference type="SAM" id="MobiDB-lite"/>
    </source>
</evidence>
<evidence type="ECO:0000256" key="14">
    <source>
        <dbReference type="ARBA" id="ARBA00022481"/>
    </source>
</evidence>
<dbReference type="FunFam" id="4.10.680.10:FF:000001">
    <property type="entry name" value="activated CDC42 kinase 1 isoform X1"/>
    <property type="match status" value="1"/>
</dbReference>
<dbReference type="InterPro" id="IPR000719">
    <property type="entry name" value="Prot_kinase_dom"/>
</dbReference>
<dbReference type="InterPro" id="IPR009060">
    <property type="entry name" value="UBA-like_sf"/>
</dbReference>
<evidence type="ECO:0000256" key="29">
    <source>
        <dbReference type="ARBA" id="ARBA00023137"/>
    </source>
</evidence>
<dbReference type="SUPFAM" id="SSF56112">
    <property type="entry name" value="Protein kinase-like (PK-like)"/>
    <property type="match status" value="1"/>
</dbReference>
<dbReference type="InterPro" id="IPR021619">
    <property type="entry name" value="Mig-6"/>
</dbReference>
<keyword evidence="20" id="KW-0479">Metal-binding</keyword>
<dbReference type="GO" id="GO:0005829">
    <property type="term" value="C:cytosol"/>
    <property type="evidence" value="ECO:0007669"/>
    <property type="project" value="UniProtKB-SubCell"/>
</dbReference>
<keyword evidence="31" id="KW-0539">Nucleus</keyword>
<evidence type="ECO:0000256" key="20">
    <source>
        <dbReference type="ARBA" id="ARBA00022723"/>
    </source>
</evidence>
<evidence type="ECO:0000256" key="23">
    <source>
        <dbReference type="ARBA" id="ARBA00022777"/>
    </source>
</evidence>
<dbReference type="SMART" id="SM00219">
    <property type="entry name" value="TyrKc"/>
    <property type="match status" value="1"/>
</dbReference>
<evidence type="ECO:0000256" key="2">
    <source>
        <dbReference type="ARBA" id="ARBA00004123"/>
    </source>
</evidence>
<feature type="region of interest" description="Disordered" evidence="42">
    <location>
        <begin position="628"/>
        <end position="700"/>
    </location>
</feature>
<keyword evidence="19" id="KW-0808">Transferase</keyword>
<keyword evidence="18" id="KW-0254">Endocytosis</keyword>
<dbReference type="InParanoid" id="H3BW38"/>
<evidence type="ECO:0000256" key="32">
    <source>
        <dbReference type="ARBA" id="ARBA00023329"/>
    </source>
</evidence>
<dbReference type="InterPro" id="IPR052112">
    <property type="entry name" value="EGFR_SigReg_Kinase"/>
</dbReference>
<dbReference type="InterPro" id="IPR037085">
    <property type="entry name" value="Cdc42-bd-like_dom_sf"/>
</dbReference>
<organism evidence="45 46">
    <name type="scientific">Tetraodon nigroviridis</name>
    <name type="common">Spotted green pufferfish</name>
    <name type="synonym">Chelonodon nigroviridis</name>
    <dbReference type="NCBI Taxonomy" id="99883"/>
    <lineage>
        <taxon>Eukaryota</taxon>
        <taxon>Metazoa</taxon>
        <taxon>Chordata</taxon>
        <taxon>Craniata</taxon>
        <taxon>Vertebrata</taxon>
        <taxon>Euteleostomi</taxon>
        <taxon>Actinopterygii</taxon>
        <taxon>Neopterygii</taxon>
        <taxon>Teleostei</taxon>
        <taxon>Neoteleostei</taxon>
        <taxon>Acanthomorphata</taxon>
        <taxon>Eupercaria</taxon>
        <taxon>Tetraodontiformes</taxon>
        <taxon>Tetradontoidea</taxon>
        <taxon>Tetraodontidae</taxon>
        <taxon>Tetraodon</taxon>
    </lineage>
</organism>
<evidence type="ECO:0000256" key="21">
    <source>
        <dbReference type="ARBA" id="ARBA00022741"/>
    </source>
</evidence>
<evidence type="ECO:0000256" key="36">
    <source>
        <dbReference type="ARBA" id="ARBA00072244"/>
    </source>
</evidence>
<evidence type="ECO:0000256" key="17">
    <source>
        <dbReference type="ARBA" id="ARBA00022553"/>
    </source>
</evidence>
<sequence>MQCEEGTDWLLELLMEVQLQQYFLRIRDDLNVTRLSHFDYVKNEDLEKIGMGRPGQRRLWEAVKRRKAMCKRKSWMSKVFSGKRPDGGDFPQQGQPTSSFRKPSPPPQEGVPALQLDGQHQALTCLISEKDLTLFQKLGDGSFGVVKRGEWLTPAGKVLNVAVKCLKTDVLSQPEALEDFICEVNAMHSLDHQNLIRLYGVVLTHPMKMVTELAPLGSLLERLRCVRPQGPVLIHTLCQYAVQVSCGMAYLEQRRFIHRDLAARNILLASANKVKIGDFGLMRALPNNHEHYVMQEHRKVPFAWCAPESLKTRTFSHATDTWMFGVTLWEMFTHGQEPWLGLNGSQILHKIDKEGERLPKPEDCPQDIYNVMLQCWAQKPDDRPTFVALREFLLETMPTDMCALEDFDEPDKLHIQINDVITIIEGRAENYWWRGQNKRTLKVGQFPRNVVTSVAGLSAHDISRPLKNSFIHTGHGDSNPRRCWGFPDRIDDLYLGNPMDPPDVIGVDLGDARPTQLPGRAKKEPPPRPPQPAVLIKKPCYDPVHDDEEDQNVVALKRPPLRKSGSVKGLKLKPAARVAASKPGYNPSRDVSLIDFGEENPPPTPSPVVEVQVPSLARLVLEAENLLDRTPPQSPCRSLPRPLHPTPVVDWDARPLPPPPAYDDVAQDEDDMEVSAINTSEQHEEKRSEGPDESSAKETERDVLLTCGTERPVLEDNLFLPSRQNQGLSTSFSQSAEIFQELQQECMRRLNVPTGSVPVPVPPSQLQAWDGHQESVLSNENKPQIPPRVPLPPRPVKRGEHPAARWSRDLSPTPADPTEDGSGAAPDHPPQVPPREPLSQPGSRTPSPRGLVVGSPHYSCYLSTSPGKLMATTHSFASDPNYAAAKVSQAQGKEAPSRGPCILPIVQDGRKVSSTHYYLLPERPPYLDRYDRFFREAENLAASGGRPANTATVRPMVLTQQAELKANFSSNNNSSLGGARSGMKTSASLPRVCSDGLTAPTGPASCGGTDGGTSSAARVKLVQEAVHGVTLEECQAALQNHGWNVQKAVHYLKVEQLFCLGLRSRSECLKLLETCDWNLEAAGSQMLDTYGSAGRQR</sequence>
<dbReference type="Pfam" id="PF22931">
    <property type="entry name" value="SAM_TNK"/>
    <property type="match status" value="1"/>
</dbReference>
<dbReference type="InterPro" id="IPR036028">
    <property type="entry name" value="SH3-like_dom_sf"/>
</dbReference>
<dbReference type="GO" id="GO:0005524">
    <property type="term" value="F:ATP binding"/>
    <property type="evidence" value="ECO:0007669"/>
    <property type="project" value="UniProtKB-UniRule"/>
</dbReference>
<evidence type="ECO:0000256" key="18">
    <source>
        <dbReference type="ARBA" id="ARBA00022583"/>
    </source>
</evidence>
<dbReference type="SUPFAM" id="SSF46934">
    <property type="entry name" value="UBA-like"/>
    <property type="match status" value="1"/>
</dbReference>
<evidence type="ECO:0000259" key="44">
    <source>
        <dbReference type="PROSITE" id="PS50011"/>
    </source>
</evidence>
<dbReference type="GO" id="GO:0005912">
    <property type="term" value="C:adherens junction"/>
    <property type="evidence" value="ECO:0007669"/>
    <property type="project" value="UniProtKB-SubCell"/>
</dbReference>
<feature type="region of interest" description="Disordered" evidence="42">
    <location>
        <begin position="79"/>
        <end position="111"/>
    </location>
</feature>
<dbReference type="PROSITE" id="PS50011">
    <property type="entry name" value="PROTEIN_KINASE_DOM"/>
    <property type="match status" value="1"/>
</dbReference>
<keyword evidence="25" id="KW-0460">Magnesium</keyword>
<dbReference type="PROSITE" id="PS00107">
    <property type="entry name" value="PROTEIN_KINASE_ATP"/>
    <property type="match status" value="1"/>
</dbReference>
<feature type="compositionally biased region" description="Pro residues" evidence="42">
    <location>
        <begin position="827"/>
        <end position="836"/>
    </location>
</feature>
<evidence type="ECO:0000256" key="12">
    <source>
        <dbReference type="ARBA" id="ARBA00022443"/>
    </source>
</evidence>
<evidence type="ECO:0000256" key="38">
    <source>
        <dbReference type="PIRSR" id="PIRSR630220-1"/>
    </source>
</evidence>
<dbReference type="GO" id="GO:0004715">
    <property type="term" value="F:non-membrane spanning protein tyrosine kinase activity"/>
    <property type="evidence" value="ECO:0007669"/>
    <property type="project" value="UniProtKB-EC"/>
</dbReference>
<feature type="domain" description="Protein kinase" evidence="44">
    <location>
        <begin position="132"/>
        <end position="393"/>
    </location>
</feature>
<dbReference type="Pfam" id="PF14604">
    <property type="entry name" value="SH3_9"/>
    <property type="match status" value="1"/>
</dbReference>
<feature type="compositionally biased region" description="Pro residues" evidence="42">
    <location>
        <begin position="784"/>
        <end position="794"/>
    </location>
</feature>
<dbReference type="FunFam" id="1.10.510.10:FF:000080">
    <property type="entry name" value="Putative activated CDC42 kinase 1"/>
    <property type="match status" value="1"/>
</dbReference>
<dbReference type="Proteomes" id="UP000007303">
    <property type="component" value="Unassembled WGS sequence"/>
</dbReference>
<keyword evidence="21 39" id="KW-0547">Nucleotide-binding</keyword>
<dbReference type="Ensembl" id="ENSTNIT00000000085.1">
    <property type="protein sequence ID" value="ENSTNIP00000000200.1"/>
    <property type="gene ID" value="ENSTNIG00000007877.1"/>
</dbReference>
<evidence type="ECO:0000256" key="15">
    <source>
        <dbReference type="ARBA" id="ARBA00022490"/>
    </source>
</evidence>
<dbReference type="CDD" id="cd14274">
    <property type="entry name" value="UBA_ACK1"/>
    <property type="match status" value="1"/>
</dbReference>
<keyword evidence="27" id="KW-0965">Cell junction</keyword>
<evidence type="ECO:0000256" key="40">
    <source>
        <dbReference type="PROSITE-ProRule" id="PRU00192"/>
    </source>
</evidence>
<feature type="compositionally biased region" description="Basic and acidic residues" evidence="42">
    <location>
        <begin position="797"/>
        <end position="808"/>
    </location>
</feature>
<dbReference type="InterPro" id="IPR008266">
    <property type="entry name" value="Tyr_kinase_AS"/>
</dbReference>
<evidence type="ECO:0000256" key="6">
    <source>
        <dbReference type="ARBA" id="ARBA00004236"/>
    </source>
</evidence>
<dbReference type="GO" id="GO:0007165">
    <property type="term" value="P:signal transduction"/>
    <property type="evidence" value="ECO:0007669"/>
    <property type="project" value="InterPro"/>
</dbReference>
<dbReference type="GO" id="GO:0005768">
    <property type="term" value="C:endosome"/>
    <property type="evidence" value="ECO:0007669"/>
    <property type="project" value="UniProtKB-SubCell"/>
</dbReference>
<evidence type="ECO:0000256" key="31">
    <source>
        <dbReference type="ARBA" id="ARBA00023242"/>
    </source>
</evidence>
<evidence type="ECO:0000256" key="26">
    <source>
        <dbReference type="ARBA" id="ARBA00022843"/>
    </source>
</evidence>
<reference evidence="45" key="3">
    <citation type="submission" date="2025-09" db="UniProtKB">
        <authorList>
            <consortium name="Ensembl"/>
        </authorList>
    </citation>
    <scope>IDENTIFICATION</scope>
</reference>
<evidence type="ECO:0000256" key="25">
    <source>
        <dbReference type="ARBA" id="ARBA00022842"/>
    </source>
</evidence>
<dbReference type="EC" id="2.7.10.2" evidence="10"/>
<dbReference type="EC" id="2.7.11.1" evidence="11"/>
<keyword evidence="28" id="KW-0472">Membrane</keyword>
<evidence type="ECO:0000256" key="16">
    <source>
        <dbReference type="ARBA" id="ARBA00022527"/>
    </source>
</evidence>
<reference evidence="45" key="2">
    <citation type="submission" date="2025-08" db="UniProtKB">
        <authorList>
            <consortium name="Ensembl"/>
        </authorList>
    </citation>
    <scope>IDENTIFICATION</scope>
</reference>
<accession>H3BW38</accession>
<evidence type="ECO:0000256" key="41">
    <source>
        <dbReference type="PROSITE-ProRule" id="PRU10141"/>
    </source>
</evidence>
<dbReference type="GO" id="GO:0005634">
    <property type="term" value="C:nucleus"/>
    <property type="evidence" value="ECO:0007669"/>
    <property type="project" value="UniProtKB-SubCell"/>
</dbReference>
<comment type="catalytic activity">
    <reaction evidence="34">
        <text>L-seryl-[protein] + ATP = O-phospho-L-seryl-[protein] + ADP + H(+)</text>
        <dbReference type="Rhea" id="RHEA:17989"/>
        <dbReference type="Rhea" id="RHEA-COMP:9863"/>
        <dbReference type="Rhea" id="RHEA-COMP:11604"/>
        <dbReference type="ChEBI" id="CHEBI:15378"/>
        <dbReference type="ChEBI" id="CHEBI:29999"/>
        <dbReference type="ChEBI" id="CHEBI:30616"/>
        <dbReference type="ChEBI" id="CHEBI:83421"/>
        <dbReference type="ChEBI" id="CHEBI:456216"/>
        <dbReference type="EC" id="2.7.11.1"/>
    </reaction>
</comment>
<evidence type="ECO:0000256" key="19">
    <source>
        <dbReference type="ARBA" id="ARBA00022679"/>
    </source>
</evidence>
<dbReference type="InterPro" id="IPR055175">
    <property type="entry name" value="ACK/TNK-like_SAM"/>
</dbReference>
<evidence type="ECO:0000313" key="46">
    <source>
        <dbReference type="Proteomes" id="UP000007303"/>
    </source>
</evidence>
<keyword evidence="12 40" id="KW-0728">SH3 domain</keyword>
<dbReference type="GeneTree" id="ENSGT00940000165248"/>
<feature type="compositionally biased region" description="Polar residues" evidence="42">
    <location>
        <begin position="92"/>
        <end position="101"/>
    </location>
</feature>
<evidence type="ECO:0000256" key="13">
    <source>
        <dbReference type="ARBA" id="ARBA00022475"/>
    </source>
</evidence>
<dbReference type="CDD" id="cd14328">
    <property type="entry name" value="UBA_TNK1"/>
    <property type="match status" value="1"/>
</dbReference>
<feature type="region of interest" description="Disordered" evidence="42">
    <location>
        <begin position="754"/>
        <end position="853"/>
    </location>
</feature>
<evidence type="ECO:0000256" key="5">
    <source>
        <dbReference type="ARBA" id="ARBA00004180"/>
    </source>
</evidence>
<dbReference type="InterPro" id="IPR011009">
    <property type="entry name" value="Kinase-like_dom_sf"/>
</dbReference>
<keyword evidence="16" id="KW-0723">Serine/threonine-protein kinase</keyword>
<dbReference type="Pfam" id="PF11555">
    <property type="entry name" value="Inhibitor_Mig-6"/>
    <property type="match status" value="1"/>
</dbReference>
<dbReference type="GO" id="GO:0042059">
    <property type="term" value="P:negative regulation of epidermal growth factor receptor signaling pathway"/>
    <property type="evidence" value="ECO:0007669"/>
    <property type="project" value="TreeGrafter"/>
</dbReference>
<comment type="similarity">
    <text evidence="35">Belongs to the protein kinase superfamily. Tyr protein kinase family.</text>
</comment>
<dbReference type="Pfam" id="PF09027">
    <property type="entry name" value="GTPase_binding"/>
    <property type="match status" value="1"/>
</dbReference>
<evidence type="ECO:0000256" key="34">
    <source>
        <dbReference type="ARBA" id="ARBA00048679"/>
    </source>
</evidence>
<evidence type="ECO:0000256" key="8">
    <source>
        <dbReference type="ARBA" id="ARBA00004536"/>
    </source>
</evidence>
<dbReference type="InterPro" id="IPR001452">
    <property type="entry name" value="SH3_domain"/>
</dbReference>
<evidence type="ECO:0000256" key="9">
    <source>
        <dbReference type="ARBA" id="ARBA00004600"/>
    </source>
</evidence>
<dbReference type="Gene3D" id="1.10.510.10">
    <property type="entry name" value="Transferase(Phosphotransferase) domain 1"/>
    <property type="match status" value="1"/>
</dbReference>
<dbReference type="InterPro" id="IPR049587">
    <property type="entry name" value="TNK-like_SAM"/>
</dbReference>
<dbReference type="InterPro" id="IPR017441">
    <property type="entry name" value="Protein_kinase_ATP_BS"/>
</dbReference>
<feature type="compositionally biased region" description="Basic and acidic residues" evidence="42">
    <location>
        <begin position="681"/>
        <end position="700"/>
    </location>
</feature>
<keyword evidence="17" id="KW-0597">Phosphoprotein</keyword>
<feature type="binding site" evidence="39 41">
    <location>
        <position position="164"/>
    </location>
    <ligand>
        <name>ATP</name>
        <dbReference type="ChEBI" id="CHEBI:30616"/>
    </ligand>
</feature>
<keyword evidence="22" id="KW-0967">Endosome</keyword>
<dbReference type="OMA" id="KSWMSKX"/>
<dbReference type="GO" id="GO:0005886">
    <property type="term" value="C:plasma membrane"/>
    <property type="evidence" value="ECO:0007669"/>
    <property type="project" value="UniProtKB-SubCell"/>
</dbReference>
<keyword evidence="13" id="KW-1003">Cell membrane</keyword>
<dbReference type="GO" id="GO:0030136">
    <property type="term" value="C:clathrin-coated vesicle"/>
    <property type="evidence" value="ECO:0007669"/>
    <property type="project" value="UniProtKB-SubCell"/>
</dbReference>
<keyword evidence="26" id="KW-0832">Ubl conjugation</keyword>
<comment type="cofactor">
    <cofactor evidence="1">
        <name>Mg(2+)</name>
        <dbReference type="ChEBI" id="CHEBI:18420"/>
    </cofactor>
</comment>
<evidence type="ECO:0000256" key="27">
    <source>
        <dbReference type="ARBA" id="ARBA00022949"/>
    </source>
</evidence>
<comment type="catalytic activity">
    <reaction evidence="33">
        <text>L-threonyl-[protein] + ATP = O-phospho-L-threonyl-[protein] + ADP + H(+)</text>
        <dbReference type="Rhea" id="RHEA:46608"/>
        <dbReference type="Rhea" id="RHEA-COMP:11060"/>
        <dbReference type="Rhea" id="RHEA-COMP:11605"/>
        <dbReference type="ChEBI" id="CHEBI:15378"/>
        <dbReference type="ChEBI" id="CHEBI:30013"/>
        <dbReference type="ChEBI" id="CHEBI:30616"/>
        <dbReference type="ChEBI" id="CHEBI:61977"/>
        <dbReference type="ChEBI" id="CHEBI:456216"/>
        <dbReference type="EC" id="2.7.11.1"/>
    </reaction>
</comment>
<dbReference type="CDD" id="cd05040">
    <property type="entry name" value="PTKc_Ack_like"/>
    <property type="match status" value="1"/>
</dbReference>
<dbReference type="GO" id="GO:0030659">
    <property type="term" value="C:cytoplasmic vesicle membrane"/>
    <property type="evidence" value="ECO:0007669"/>
    <property type="project" value="UniProtKB-SubCell"/>
</dbReference>
<comment type="subcellular location">
    <subcellularLocation>
        <location evidence="8">Cell junction</location>
        <location evidence="8">Adherens junction</location>
    </subcellularLocation>
    <subcellularLocation>
        <location evidence="6">Cell membrane</location>
    </subcellularLocation>
    <subcellularLocation>
        <location evidence="7">Cytoplasm</location>
        <location evidence="7">Cytosol</location>
    </subcellularLocation>
    <subcellularLocation>
        <location evidence="5">Cytoplasmic vesicle membrane</location>
        <topology evidence="5">Peripheral membrane protein</topology>
        <orientation evidence="5">Cytoplasmic side</orientation>
    </subcellularLocation>
    <subcellularLocation>
        <location evidence="3">Cytoplasmic vesicle</location>
        <location evidence="3">Clathrin-coated vesicle</location>
    </subcellularLocation>
    <subcellularLocation>
        <location evidence="4">Endosome</location>
    </subcellularLocation>
    <subcellularLocation>
        <location evidence="9">Membrane</location>
        <location evidence="9">Clathrin-coated pit</location>
    </subcellularLocation>
    <subcellularLocation>
        <location evidence="2">Nucleus</location>
    </subcellularLocation>
</comment>
<evidence type="ECO:0000256" key="1">
    <source>
        <dbReference type="ARBA" id="ARBA00001946"/>
    </source>
</evidence>
<dbReference type="CDD" id="cd00174">
    <property type="entry name" value="SH3"/>
    <property type="match status" value="1"/>
</dbReference>
<keyword evidence="30" id="KW-0168">Coated pit</keyword>
<evidence type="ECO:0000313" key="45">
    <source>
        <dbReference type="Ensembl" id="ENSTNIP00000000200.1"/>
    </source>
</evidence>
<evidence type="ECO:0000256" key="30">
    <source>
        <dbReference type="ARBA" id="ARBA00023176"/>
    </source>
</evidence>
<evidence type="ECO:0000256" key="3">
    <source>
        <dbReference type="ARBA" id="ARBA00004132"/>
    </source>
</evidence>
<dbReference type="Gene3D" id="4.10.680.10">
    <property type="entry name" value="Cdc42-like binding domain"/>
    <property type="match status" value="1"/>
</dbReference>
<protein>
    <recommendedName>
        <fullName evidence="36">Activated CDC42 kinase 1</fullName>
        <ecNumber evidence="10">2.7.10.2</ecNumber>
        <ecNumber evidence="11">2.7.11.1</ecNumber>
    </recommendedName>
    <alternativeName>
        <fullName evidence="37">Tyrosine kinase non-receptor protein 2</fullName>
    </alternativeName>
</protein>
<dbReference type="PANTHER" id="PTHR14254">
    <property type="entry name" value="GENE 33 POLYPEPTIDE"/>
    <property type="match status" value="1"/>
</dbReference>
<keyword evidence="29" id="KW-0829">Tyrosine-protein kinase</keyword>
<keyword evidence="15" id="KW-0963">Cytoplasm</keyword>
<dbReference type="InterPro" id="IPR030220">
    <property type="entry name" value="Ack1_UBA_dom"/>
</dbReference>